<dbReference type="SMART" id="SM00382">
    <property type="entry name" value="AAA"/>
    <property type="match status" value="1"/>
</dbReference>
<dbReference type="InterPro" id="IPR027417">
    <property type="entry name" value="P-loop_NTPase"/>
</dbReference>
<dbReference type="SUPFAM" id="SSF52540">
    <property type="entry name" value="P-loop containing nucleoside triphosphate hydrolases"/>
    <property type="match status" value="1"/>
</dbReference>
<gene>
    <name evidence="7" type="ORF">FHX64_002347</name>
</gene>
<comment type="caution">
    <text evidence="7">The sequence shown here is derived from an EMBL/GenBank/DDBJ whole genome shotgun (WGS) entry which is preliminary data.</text>
</comment>
<evidence type="ECO:0000256" key="2">
    <source>
        <dbReference type="ARBA" id="ARBA00022448"/>
    </source>
</evidence>
<keyword evidence="2" id="KW-0813">Transport</keyword>
<dbReference type="Pfam" id="PF00005">
    <property type="entry name" value="ABC_tran"/>
    <property type="match status" value="1"/>
</dbReference>
<name>A0A7W5H319_9PORP</name>
<feature type="domain" description="ABC transporter" evidence="6">
    <location>
        <begin position="30"/>
        <end position="257"/>
    </location>
</feature>
<evidence type="ECO:0000313" key="8">
    <source>
        <dbReference type="Proteomes" id="UP000544222"/>
    </source>
</evidence>
<dbReference type="AlphaFoldDB" id="A0A7W5H319"/>
<proteinExistence type="inferred from homology"/>
<keyword evidence="4" id="KW-0547">Nucleotide-binding</keyword>
<dbReference type="InterPro" id="IPR003439">
    <property type="entry name" value="ABC_transporter-like_ATP-bd"/>
</dbReference>
<dbReference type="InterPro" id="IPR017871">
    <property type="entry name" value="ABC_transporter-like_CS"/>
</dbReference>
<keyword evidence="3" id="KW-0536">Nodulation</keyword>
<keyword evidence="5" id="KW-0067">ATP-binding</keyword>
<dbReference type="EMBL" id="JACHYB010000002">
    <property type="protein sequence ID" value="MBB3188149.1"/>
    <property type="molecule type" value="Genomic_DNA"/>
</dbReference>
<evidence type="ECO:0000313" key="7">
    <source>
        <dbReference type="EMBL" id="MBB3188149.1"/>
    </source>
</evidence>
<dbReference type="PANTHER" id="PTHR42711">
    <property type="entry name" value="ABC TRANSPORTER ATP-BINDING PROTEIN"/>
    <property type="match status" value="1"/>
</dbReference>
<sequence>MSQNNELKADCPLSIVNCQLSTVNCQLSTVNCQLISKSYGDIQALQEVSIDVKPGELYGIIGPDGAGKTTLFRILTTLLLPDKGTATVSGFDVVKNYKEMRKRVGYMPGRFSLYQDLSVEENLTFFANVFNTTIEENYDLIKDIYRQIEPFKTRRAGALSGGMKQKLALSCALIHKPEVLFLDEPTTGVDPVSRKEFWGMLQNLKAQGITILVSTPYMDEASLCDRIALITRGQILKVDTPSNIVAQFDKTLWGARASNMHKLLIDLRLHPAIETCFSFGDTLHATIRKDETTIGTLSKWLLDKGHTDVHVFPIEANIEDCFMELAK</sequence>
<dbReference type="GO" id="GO:0005524">
    <property type="term" value="F:ATP binding"/>
    <property type="evidence" value="ECO:0007669"/>
    <property type="project" value="UniProtKB-KW"/>
</dbReference>
<evidence type="ECO:0000256" key="3">
    <source>
        <dbReference type="ARBA" id="ARBA00022458"/>
    </source>
</evidence>
<dbReference type="PROSITE" id="PS00211">
    <property type="entry name" value="ABC_TRANSPORTER_1"/>
    <property type="match status" value="1"/>
</dbReference>
<reference evidence="7 8" key="1">
    <citation type="submission" date="2020-08" db="EMBL/GenBank/DDBJ databases">
        <title>Genomic Encyclopedia of Type Strains, Phase IV (KMG-IV): sequencing the most valuable type-strain genomes for metagenomic binning, comparative biology and taxonomic classification.</title>
        <authorList>
            <person name="Goeker M."/>
        </authorList>
    </citation>
    <scope>NUCLEOTIDE SEQUENCE [LARGE SCALE GENOMIC DNA]</scope>
    <source>
        <strain evidence="7 8">DSM 27471</strain>
    </source>
</reference>
<dbReference type="PROSITE" id="PS50893">
    <property type="entry name" value="ABC_TRANSPORTER_2"/>
    <property type="match status" value="1"/>
</dbReference>
<dbReference type="Gene3D" id="3.40.50.300">
    <property type="entry name" value="P-loop containing nucleotide triphosphate hydrolases"/>
    <property type="match status" value="1"/>
</dbReference>
<comment type="similarity">
    <text evidence="1">Belongs to the ABC transporter superfamily.</text>
</comment>
<dbReference type="Proteomes" id="UP000544222">
    <property type="component" value="Unassembled WGS sequence"/>
</dbReference>
<dbReference type="CDD" id="cd03230">
    <property type="entry name" value="ABC_DR_subfamily_A"/>
    <property type="match status" value="1"/>
</dbReference>
<evidence type="ECO:0000256" key="4">
    <source>
        <dbReference type="ARBA" id="ARBA00022741"/>
    </source>
</evidence>
<evidence type="ECO:0000256" key="5">
    <source>
        <dbReference type="ARBA" id="ARBA00022840"/>
    </source>
</evidence>
<evidence type="ECO:0000259" key="6">
    <source>
        <dbReference type="PROSITE" id="PS50893"/>
    </source>
</evidence>
<accession>A0A7W5H319</accession>
<dbReference type="PANTHER" id="PTHR42711:SF5">
    <property type="entry name" value="ABC TRANSPORTER ATP-BINDING PROTEIN NATA"/>
    <property type="match status" value="1"/>
</dbReference>
<protein>
    <submittedName>
        <fullName evidence="7">ABC-type multidrug transport system ATPase subunit</fullName>
    </submittedName>
</protein>
<dbReference type="GO" id="GO:0016887">
    <property type="term" value="F:ATP hydrolysis activity"/>
    <property type="evidence" value="ECO:0007669"/>
    <property type="project" value="InterPro"/>
</dbReference>
<dbReference type="InterPro" id="IPR050763">
    <property type="entry name" value="ABC_transporter_ATP-binding"/>
</dbReference>
<evidence type="ECO:0000256" key="1">
    <source>
        <dbReference type="ARBA" id="ARBA00005417"/>
    </source>
</evidence>
<keyword evidence="8" id="KW-1185">Reference proteome</keyword>
<organism evidence="7 8">
    <name type="scientific">Microbacter margulisiae</name>
    <dbReference type="NCBI Taxonomy" id="1350067"/>
    <lineage>
        <taxon>Bacteria</taxon>
        <taxon>Pseudomonadati</taxon>
        <taxon>Bacteroidota</taxon>
        <taxon>Bacteroidia</taxon>
        <taxon>Bacteroidales</taxon>
        <taxon>Porphyromonadaceae</taxon>
        <taxon>Microbacter</taxon>
    </lineage>
</organism>
<dbReference type="InterPro" id="IPR003593">
    <property type="entry name" value="AAA+_ATPase"/>
</dbReference>